<accession>A0AAE0FHM1</accession>
<comment type="caution">
    <text evidence="2">The sequence shown here is derived from an EMBL/GenBank/DDBJ whole genome shotgun (WGS) entry which is preliminary data.</text>
</comment>
<dbReference type="AlphaFoldDB" id="A0AAE0FHM1"/>
<evidence type="ECO:0000256" key="1">
    <source>
        <dbReference type="SAM" id="MobiDB-lite"/>
    </source>
</evidence>
<dbReference type="EMBL" id="LGRX02018583">
    <property type="protein sequence ID" value="KAK3259649.1"/>
    <property type="molecule type" value="Genomic_DNA"/>
</dbReference>
<evidence type="ECO:0000313" key="3">
    <source>
        <dbReference type="Proteomes" id="UP001190700"/>
    </source>
</evidence>
<evidence type="ECO:0000313" key="2">
    <source>
        <dbReference type="EMBL" id="KAK3259648.1"/>
    </source>
</evidence>
<protein>
    <submittedName>
        <fullName evidence="2">Uncharacterized protein</fullName>
    </submittedName>
</protein>
<sequence>VYDTRTISQDGLGPAGRLPNVLNDCGAQAAPIAGLVASEDGHRLMSSAVWFDDDDDEEGEDDGVEALGCVQVRARSGDLEAPYMYTLMTYSGIISSLAADANRVLAGHLDGSLSAWQLVDGKADGEVDVGEVIGCEEVEDTDGSDDEDDEDDYDEA</sequence>
<reference evidence="2" key="2">
    <citation type="submission" date="2023-06" db="EMBL/GenBank/DDBJ databases">
        <title>Long-read-based genome assembly of the green algal bacterivore Cymbomonas tetramitiformis.</title>
        <authorList>
            <person name="Gyaltshen Y."/>
            <person name="Rozenberg A."/>
            <person name="Paasch A."/>
            <person name="Burns J.A."/>
            <person name="Warring S."/>
            <person name="Larson R."/>
            <person name="Maurer-Alcala X."/>
            <person name="Dacks J."/>
            <person name="Kim E."/>
        </authorList>
    </citation>
    <scope>NUCLEOTIDE SEQUENCE</scope>
    <source>
        <strain evidence="2">PLY_AMNH</strain>
    </source>
</reference>
<proteinExistence type="predicted"/>
<feature type="region of interest" description="Disordered" evidence="1">
    <location>
        <begin position="135"/>
        <end position="156"/>
    </location>
</feature>
<name>A0AAE0FHM1_9CHLO</name>
<keyword evidence="3" id="KW-1185">Reference proteome</keyword>
<feature type="non-terminal residue" evidence="2">
    <location>
        <position position="1"/>
    </location>
</feature>
<dbReference type="EMBL" id="LGRX02018583">
    <property type="protein sequence ID" value="KAK3259648.1"/>
    <property type="molecule type" value="Genomic_DNA"/>
</dbReference>
<reference evidence="2 3" key="1">
    <citation type="journal article" date="2015" name="Genome Biol. Evol.">
        <title>Comparative Genomics of a Bacterivorous Green Alga Reveals Evolutionary Causalities and Consequences of Phago-Mixotrophic Mode of Nutrition.</title>
        <authorList>
            <person name="Burns J.A."/>
            <person name="Paasch A."/>
            <person name="Narechania A."/>
            <person name="Kim E."/>
        </authorList>
    </citation>
    <scope>NUCLEOTIDE SEQUENCE [LARGE SCALE GENOMIC DNA]</scope>
    <source>
        <strain evidence="2">PLY_AMNH</strain>
    </source>
</reference>
<dbReference type="Proteomes" id="UP001190700">
    <property type="component" value="Unassembled WGS sequence"/>
</dbReference>
<organism evidence="2 3">
    <name type="scientific">Cymbomonas tetramitiformis</name>
    <dbReference type="NCBI Taxonomy" id="36881"/>
    <lineage>
        <taxon>Eukaryota</taxon>
        <taxon>Viridiplantae</taxon>
        <taxon>Chlorophyta</taxon>
        <taxon>Pyramimonadophyceae</taxon>
        <taxon>Pyramimonadales</taxon>
        <taxon>Pyramimonadaceae</taxon>
        <taxon>Cymbomonas</taxon>
    </lineage>
</organism>
<gene>
    <name evidence="2" type="ORF">CYMTET_31363</name>
</gene>